<organism evidence="2 3">
    <name type="scientific">Stappia indica</name>
    <dbReference type="NCBI Taxonomy" id="538381"/>
    <lineage>
        <taxon>Bacteria</taxon>
        <taxon>Pseudomonadati</taxon>
        <taxon>Pseudomonadota</taxon>
        <taxon>Alphaproteobacteria</taxon>
        <taxon>Hyphomicrobiales</taxon>
        <taxon>Stappiaceae</taxon>
        <taxon>Stappia</taxon>
    </lineage>
</organism>
<dbReference type="AlphaFoldDB" id="A0A285SPC7"/>
<dbReference type="STRING" id="538381.GCA_001696535_02617"/>
<name>A0A285SPC7_9HYPH</name>
<dbReference type="OrthoDB" id="6077989at2"/>
<dbReference type="Gene3D" id="1.20.120.520">
    <property type="entry name" value="nmb1532 protein domain like"/>
    <property type="match status" value="1"/>
</dbReference>
<accession>A0A285SPC7</accession>
<evidence type="ECO:0000313" key="2">
    <source>
        <dbReference type="EMBL" id="SOC09677.1"/>
    </source>
</evidence>
<keyword evidence="3" id="KW-1185">Reference proteome</keyword>
<dbReference type="Proteomes" id="UP000219331">
    <property type="component" value="Unassembled WGS sequence"/>
</dbReference>
<sequence>MTDDLDMRQGLSEELLYLLRRHPREGWDGNAELGDLARFWLTRHDGFRQLGGALTDALTRFREGEVEAMQFGGYFAPRLQHFLTELHHHHMIEDQHYFPVFAAAETRLKRGFDILENDHELIHERIGRVITSANGLLGLLEGGDMDRIRRAADTYAADSDLLVNGLLRHLDDEEDLIVPLMIERGEGKLGVS</sequence>
<feature type="domain" description="Hemerythrin-like" evidence="1">
    <location>
        <begin position="37"/>
        <end position="180"/>
    </location>
</feature>
<reference evidence="2 3" key="1">
    <citation type="submission" date="2017-08" db="EMBL/GenBank/DDBJ databases">
        <authorList>
            <person name="de Groot N.N."/>
        </authorList>
    </citation>
    <scope>NUCLEOTIDE SEQUENCE [LARGE SCALE GENOMIC DNA]</scope>
    <source>
        <strain evidence="2 3">USBA 352</strain>
    </source>
</reference>
<evidence type="ECO:0000259" key="1">
    <source>
        <dbReference type="Pfam" id="PF01814"/>
    </source>
</evidence>
<gene>
    <name evidence="2" type="ORF">SAMN05421512_10689</name>
</gene>
<dbReference type="Pfam" id="PF01814">
    <property type="entry name" value="Hemerythrin"/>
    <property type="match status" value="1"/>
</dbReference>
<proteinExistence type="predicted"/>
<dbReference type="InterPro" id="IPR012312">
    <property type="entry name" value="Hemerythrin-like"/>
</dbReference>
<dbReference type="RefSeq" id="WP_097175072.1">
    <property type="nucleotide sequence ID" value="NZ_OBML01000006.1"/>
</dbReference>
<evidence type="ECO:0000313" key="3">
    <source>
        <dbReference type="Proteomes" id="UP000219331"/>
    </source>
</evidence>
<protein>
    <submittedName>
        <fullName evidence="2">Hemerythrin HHE cation binding domain-containing protein</fullName>
    </submittedName>
</protein>
<dbReference type="EMBL" id="OBML01000006">
    <property type="protein sequence ID" value="SOC09677.1"/>
    <property type="molecule type" value="Genomic_DNA"/>
</dbReference>